<evidence type="ECO:0000313" key="6">
    <source>
        <dbReference type="Proteomes" id="UP001165122"/>
    </source>
</evidence>
<evidence type="ECO:0000259" key="4">
    <source>
        <dbReference type="PROSITE" id="PS50118"/>
    </source>
</evidence>
<gene>
    <name evidence="5" type="ORF">TrLO_g12764</name>
</gene>
<dbReference type="InterPro" id="IPR036910">
    <property type="entry name" value="HMG_box_dom_sf"/>
</dbReference>
<feature type="region of interest" description="Disordered" evidence="3">
    <location>
        <begin position="45"/>
        <end position="76"/>
    </location>
</feature>
<keyword evidence="2" id="KW-0539">Nucleus</keyword>
<dbReference type="InterPro" id="IPR009071">
    <property type="entry name" value="HMG_box_dom"/>
</dbReference>
<evidence type="ECO:0000256" key="2">
    <source>
        <dbReference type="PROSITE-ProRule" id="PRU00267"/>
    </source>
</evidence>
<keyword evidence="6" id="KW-1185">Reference proteome</keyword>
<dbReference type="AlphaFoldDB" id="A0A9W7A6U7"/>
<keyword evidence="1 2" id="KW-0238">DNA-binding</keyword>
<dbReference type="InterPro" id="IPR050342">
    <property type="entry name" value="HMGB"/>
</dbReference>
<protein>
    <recommendedName>
        <fullName evidence="4">HMG box domain-containing protein</fullName>
    </recommendedName>
</protein>
<name>A0A9W7A6U7_9STRA</name>
<dbReference type="SUPFAM" id="SSF47095">
    <property type="entry name" value="HMG-box"/>
    <property type="match status" value="1"/>
</dbReference>
<dbReference type="PROSITE" id="PS50118">
    <property type="entry name" value="HMG_BOX_2"/>
    <property type="match status" value="1"/>
</dbReference>
<feature type="DNA-binding region" description="HMG box" evidence="2">
    <location>
        <begin position="76"/>
        <end position="144"/>
    </location>
</feature>
<dbReference type="GO" id="GO:0005634">
    <property type="term" value="C:nucleus"/>
    <property type="evidence" value="ECO:0007669"/>
    <property type="project" value="UniProtKB-UniRule"/>
</dbReference>
<dbReference type="EMBL" id="BRXW01000565">
    <property type="protein sequence ID" value="GMH66837.1"/>
    <property type="molecule type" value="Genomic_DNA"/>
</dbReference>
<dbReference type="OrthoDB" id="46818at2759"/>
<proteinExistence type="predicted"/>
<dbReference type="GO" id="GO:0003677">
    <property type="term" value="F:DNA binding"/>
    <property type="evidence" value="ECO:0007669"/>
    <property type="project" value="UniProtKB-UniRule"/>
</dbReference>
<evidence type="ECO:0000256" key="3">
    <source>
        <dbReference type="SAM" id="MobiDB-lite"/>
    </source>
</evidence>
<reference evidence="6" key="1">
    <citation type="journal article" date="2023" name="Commun. Biol.">
        <title>Genome analysis of Parmales, the sister group of diatoms, reveals the evolutionary specialization of diatoms from phago-mixotrophs to photoautotrophs.</title>
        <authorList>
            <person name="Ban H."/>
            <person name="Sato S."/>
            <person name="Yoshikawa S."/>
            <person name="Yamada K."/>
            <person name="Nakamura Y."/>
            <person name="Ichinomiya M."/>
            <person name="Sato N."/>
            <person name="Blanc-Mathieu R."/>
            <person name="Endo H."/>
            <person name="Kuwata A."/>
            <person name="Ogata H."/>
        </authorList>
    </citation>
    <scope>NUCLEOTIDE SEQUENCE [LARGE SCALE GENOMIC DNA]</scope>
    <source>
        <strain evidence="6">NIES 3700</strain>
    </source>
</reference>
<dbReference type="Pfam" id="PF00505">
    <property type="entry name" value="HMG_box"/>
    <property type="match status" value="1"/>
</dbReference>
<dbReference type="PANTHER" id="PTHR48112">
    <property type="entry name" value="HIGH MOBILITY GROUP PROTEIN DSP1"/>
    <property type="match status" value="1"/>
</dbReference>
<organism evidence="5 6">
    <name type="scientific">Triparma laevis f. longispina</name>
    <dbReference type="NCBI Taxonomy" id="1714387"/>
    <lineage>
        <taxon>Eukaryota</taxon>
        <taxon>Sar</taxon>
        <taxon>Stramenopiles</taxon>
        <taxon>Ochrophyta</taxon>
        <taxon>Bolidophyceae</taxon>
        <taxon>Parmales</taxon>
        <taxon>Triparmaceae</taxon>
        <taxon>Triparma</taxon>
    </lineage>
</organism>
<accession>A0A9W7A6U7</accession>
<evidence type="ECO:0000313" key="5">
    <source>
        <dbReference type="EMBL" id="GMH66837.1"/>
    </source>
</evidence>
<dbReference type="Proteomes" id="UP001165122">
    <property type="component" value="Unassembled WGS sequence"/>
</dbReference>
<feature type="compositionally biased region" description="Acidic residues" evidence="3">
    <location>
        <begin position="49"/>
        <end position="70"/>
    </location>
</feature>
<evidence type="ECO:0000256" key="1">
    <source>
        <dbReference type="ARBA" id="ARBA00023125"/>
    </source>
</evidence>
<sequence length="744" mass="84891">MSKLDNYQILYFDKHTNKFCRALIERKRRDDRGYSAEWFGHVRVRRKEDEDEDEEGRQEDEGEGEEEAEEKDPNASKKAKSAYIFFSVAKRVTLKEAEPEMKQTDMMKKCGELWKTISEDEKAIYVKMAEEDKIRYLSEMKAYEVKAKEEKEKNVKSTIDEEKILTEVPRPSHYGVSILYNRPSLLAPLPASATQDTEIEIIYEVELYTPELGLATQMLNDRIVVTKLNAQHTFAKKVSAGSWLHAIGGNVLPKNVTSKEIIKTIQELPRPLNIAFGKRVRKAGAAKSRLELVDKVCRITDPSLFFMKMNQSRNNMDSASWRWREISPLRGLDPHEKLMLISKTNEDEEQLEFLQYAAYVCEHLGAAGSPLNPWSRIPEGYVKEKALRVGGSVSEVNFEPEAKGIPAQARSSLQDEEYVVGGVDYSALKLSEEELNIVAFLMKTVGRGNKASDLGVSYQQHVGFERTTTFEKMREMVTQGQHHHLTNVTNLRPPVDSTFVESNDGIRLPGLTGLAETLTLFRTVPKVLGLYLLAQKRAGEAQESIEADTRMKQKRQFDVTEDHPARRLHKIRLEVVYEAIYTELKDRLTELGVPEITFSENWMKFDAMTVVLSTREANVFPHFDRLNSVKRPWVHLEIAQIEVKGEMEELPPITFCPPNRSCPADEYVIVDANKSYSVPDLDRILHFARPNNIEITGGGYGGVETGLETEAVYCRLAFVLFHKGWIETAENQRTGKSKRVKDKD</sequence>
<feature type="domain" description="HMG box" evidence="4">
    <location>
        <begin position="76"/>
        <end position="144"/>
    </location>
</feature>
<dbReference type="SMART" id="SM00398">
    <property type="entry name" value="HMG"/>
    <property type="match status" value="1"/>
</dbReference>
<comment type="caution">
    <text evidence="5">The sequence shown here is derived from an EMBL/GenBank/DDBJ whole genome shotgun (WGS) entry which is preliminary data.</text>
</comment>
<dbReference type="PANTHER" id="PTHR48112:SF22">
    <property type="entry name" value="MITOCHONDRIAL TRANSCRIPTION FACTOR A, ISOFORM B"/>
    <property type="match status" value="1"/>
</dbReference>
<dbReference type="Gene3D" id="1.10.30.10">
    <property type="entry name" value="High mobility group box domain"/>
    <property type="match status" value="1"/>
</dbReference>